<feature type="domain" description="Flagellar motor switch protein FliN-like C-terminal" evidence="9">
    <location>
        <begin position="58"/>
        <end position="126"/>
    </location>
</feature>
<keyword evidence="10" id="KW-0282">Flagellum</keyword>
<evidence type="ECO:0000256" key="7">
    <source>
        <dbReference type="ARBA" id="ARBA00023136"/>
    </source>
</evidence>
<dbReference type="PRINTS" id="PR00956">
    <property type="entry name" value="FLGMOTORFLIN"/>
</dbReference>
<gene>
    <name evidence="10" type="ORF">GJQ57_16125</name>
</gene>
<protein>
    <recommendedName>
        <fullName evidence="3">Flagellar motor switch protein FliN</fullName>
    </recommendedName>
</protein>
<dbReference type="InterPro" id="IPR051469">
    <property type="entry name" value="FliN/MopA/SpaO"/>
</dbReference>
<keyword evidence="4" id="KW-1003">Cell membrane</keyword>
<organism evidence="10 11">
    <name type="scientific">Ralstonia pickettii</name>
    <name type="common">Burkholderia pickettii</name>
    <dbReference type="NCBI Taxonomy" id="329"/>
    <lineage>
        <taxon>Bacteria</taxon>
        <taxon>Pseudomonadati</taxon>
        <taxon>Pseudomonadota</taxon>
        <taxon>Betaproteobacteria</taxon>
        <taxon>Burkholderiales</taxon>
        <taxon>Burkholderiaceae</taxon>
        <taxon>Ralstonia</taxon>
    </lineage>
</organism>
<evidence type="ECO:0000256" key="1">
    <source>
        <dbReference type="ARBA" id="ARBA00004413"/>
    </source>
</evidence>
<comment type="caution">
    <text evidence="10">The sequence shown here is derived from an EMBL/GenBank/DDBJ whole genome shotgun (WGS) entry which is preliminary data.</text>
</comment>
<dbReference type="GO" id="GO:0009425">
    <property type="term" value="C:bacterial-type flagellum basal body"/>
    <property type="evidence" value="ECO:0007669"/>
    <property type="project" value="InterPro"/>
</dbReference>
<dbReference type="GO" id="GO:0005886">
    <property type="term" value="C:plasma membrane"/>
    <property type="evidence" value="ECO:0007669"/>
    <property type="project" value="UniProtKB-SubCell"/>
</dbReference>
<dbReference type="Proteomes" id="UP000441032">
    <property type="component" value="Unassembled WGS sequence"/>
</dbReference>
<keyword evidence="10" id="KW-0969">Cilium</keyword>
<evidence type="ECO:0000256" key="3">
    <source>
        <dbReference type="ARBA" id="ARBA00021897"/>
    </source>
</evidence>
<dbReference type="AlphaFoldDB" id="A0A7X2HP98"/>
<accession>A0A7X2HP98</accession>
<reference evidence="10 11" key="1">
    <citation type="submission" date="2019-11" db="EMBL/GenBank/DDBJ databases">
        <title>Phenotypic characterization of an OXA-22 and OXA-60 co-producing Ralstonia pickettii clinical strain.</title>
        <authorList>
            <person name="He F."/>
        </authorList>
    </citation>
    <scope>NUCLEOTIDE SEQUENCE [LARGE SCALE GENOMIC DNA]</scope>
    <source>
        <strain evidence="10 11">PSLESD1</strain>
    </source>
</reference>
<dbReference type="InterPro" id="IPR036429">
    <property type="entry name" value="SpoA-like_sf"/>
</dbReference>
<dbReference type="GO" id="GO:0003774">
    <property type="term" value="F:cytoskeletal motor activity"/>
    <property type="evidence" value="ECO:0007669"/>
    <property type="project" value="InterPro"/>
</dbReference>
<evidence type="ECO:0000313" key="10">
    <source>
        <dbReference type="EMBL" id="MRT00169.1"/>
    </source>
</evidence>
<dbReference type="GO" id="GO:0006935">
    <property type="term" value="P:chemotaxis"/>
    <property type="evidence" value="ECO:0007669"/>
    <property type="project" value="UniProtKB-KW"/>
</dbReference>
<keyword evidence="7" id="KW-0472">Membrane</keyword>
<dbReference type="InterPro" id="IPR001172">
    <property type="entry name" value="FliN_T3SS_HrcQb"/>
</dbReference>
<comment type="similarity">
    <text evidence="2">Belongs to the FliN/MopA/SpaO family.</text>
</comment>
<dbReference type="InterPro" id="IPR001543">
    <property type="entry name" value="FliN-like_C"/>
</dbReference>
<keyword evidence="6" id="KW-0283">Flagellar rotation</keyword>
<dbReference type="PANTHER" id="PTHR43484:SF1">
    <property type="entry name" value="FLAGELLAR MOTOR SWITCH PROTEIN FLIN"/>
    <property type="match status" value="1"/>
</dbReference>
<comment type="subcellular location">
    <subcellularLocation>
        <location evidence="1">Cell membrane</location>
        <topology evidence="1">Peripheral membrane protein</topology>
        <orientation evidence="1">Cytoplasmic side</orientation>
    </subcellularLocation>
</comment>
<name>A0A7X2HP98_RALPI</name>
<evidence type="ECO:0000256" key="4">
    <source>
        <dbReference type="ARBA" id="ARBA00022475"/>
    </source>
</evidence>
<dbReference type="PANTHER" id="PTHR43484">
    <property type="match status" value="1"/>
</dbReference>
<dbReference type="Gene3D" id="2.30.330.10">
    <property type="entry name" value="SpoA-like"/>
    <property type="match status" value="1"/>
</dbReference>
<proteinExistence type="inferred from homology"/>
<sequence length="132" mass="13957">MDLSLNSVARDRSPEAVEVGDNQPVAQTLALSDLHGDGSLVAGESLLSDTLRPEVNPLLSVKARLTVCVGTTTLTVGELLAAKEQQVLRLDSKVAQPVDLLLEGKVVARGQLVAVDEHFGVRITELPVALKV</sequence>
<evidence type="ECO:0000259" key="9">
    <source>
        <dbReference type="Pfam" id="PF01052"/>
    </source>
</evidence>
<dbReference type="Pfam" id="PF01052">
    <property type="entry name" value="FliMN_C"/>
    <property type="match status" value="1"/>
</dbReference>
<keyword evidence="10" id="KW-0966">Cell projection</keyword>
<feature type="region of interest" description="Disordered" evidence="8">
    <location>
        <begin position="1"/>
        <end position="20"/>
    </location>
</feature>
<dbReference type="GO" id="GO:0071973">
    <property type="term" value="P:bacterial-type flagellum-dependent cell motility"/>
    <property type="evidence" value="ECO:0007669"/>
    <property type="project" value="InterPro"/>
</dbReference>
<keyword evidence="5" id="KW-0145">Chemotaxis</keyword>
<evidence type="ECO:0000313" key="11">
    <source>
        <dbReference type="Proteomes" id="UP000441032"/>
    </source>
</evidence>
<evidence type="ECO:0000256" key="8">
    <source>
        <dbReference type="SAM" id="MobiDB-lite"/>
    </source>
</evidence>
<dbReference type="RefSeq" id="WP_154207485.1">
    <property type="nucleotide sequence ID" value="NZ_JACAWZ010000005.1"/>
</dbReference>
<evidence type="ECO:0000256" key="5">
    <source>
        <dbReference type="ARBA" id="ARBA00022500"/>
    </source>
</evidence>
<evidence type="ECO:0000256" key="2">
    <source>
        <dbReference type="ARBA" id="ARBA00009226"/>
    </source>
</evidence>
<dbReference type="EMBL" id="WJYN01000006">
    <property type="protein sequence ID" value="MRT00169.1"/>
    <property type="molecule type" value="Genomic_DNA"/>
</dbReference>
<dbReference type="SUPFAM" id="SSF101801">
    <property type="entry name" value="Surface presentation of antigens (SPOA)"/>
    <property type="match status" value="1"/>
</dbReference>
<evidence type="ECO:0000256" key="6">
    <source>
        <dbReference type="ARBA" id="ARBA00022779"/>
    </source>
</evidence>